<name>A0A9P5MXX9_9AGAM</name>
<proteinExistence type="predicted"/>
<comment type="caution">
    <text evidence="2">The sequence shown here is derived from an EMBL/GenBank/DDBJ whole genome shotgun (WGS) entry which is preliminary data.</text>
</comment>
<accession>A0A9P5MXX9</accession>
<dbReference type="EMBL" id="WHVB01000006">
    <property type="protein sequence ID" value="KAF8481557.1"/>
    <property type="molecule type" value="Genomic_DNA"/>
</dbReference>
<feature type="region of interest" description="Disordered" evidence="1">
    <location>
        <begin position="131"/>
        <end position="162"/>
    </location>
</feature>
<feature type="compositionally biased region" description="Low complexity" evidence="1">
    <location>
        <begin position="139"/>
        <end position="154"/>
    </location>
</feature>
<organism evidence="2 3">
    <name type="scientific">Russula ochroleuca</name>
    <dbReference type="NCBI Taxonomy" id="152965"/>
    <lineage>
        <taxon>Eukaryota</taxon>
        <taxon>Fungi</taxon>
        <taxon>Dikarya</taxon>
        <taxon>Basidiomycota</taxon>
        <taxon>Agaricomycotina</taxon>
        <taxon>Agaricomycetes</taxon>
        <taxon>Russulales</taxon>
        <taxon>Russulaceae</taxon>
        <taxon>Russula</taxon>
    </lineage>
</organism>
<reference evidence="2" key="1">
    <citation type="submission" date="2019-10" db="EMBL/GenBank/DDBJ databases">
        <authorList>
            <consortium name="DOE Joint Genome Institute"/>
            <person name="Kuo A."/>
            <person name="Miyauchi S."/>
            <person name="Kiss E."/>
            <person name="Drula E."/>
            <person name="Kohler A."/>
            <person name="Sanchez-Garcia M."/>
            <person name="Andreopoulos B."/>
            <person name="Barry K.W."/>
            <person name="Bonito G."/>
            <person name="Buee M."/>
            <person name="Carver A."/>
            <person name="Chen C."/>
            <person name="Cichocki N."/>
            <person name="Clum A."/>
            <person name="Culley D."/>
            <person name="Crous P.W."/>
            <person name="Fauchery L."/>
            <person name="Girlanda M."/>
            <person name="Hayes R."/>
            <person name="Keri Z."/>
            <person name="LaButti K."/>
            <person name="Lipzen A."/>
            <person name="Lombard V."/>
            <person name="Magnuson J."/>
            <person name="Maillard F."/>
            <person name="Morin E."/>
            <person name="Murat C."/>
            <person name="Nolan M."/>
            <person name="Ohm R."/>
            <person name="Pangilinan J."/>
            <person name="Pereira M."/>
            <person name="Perotto S."/>
            <person name="Peter M."/>
            <person name="Riley R."/>
            <person name="Sitrit Y."/>
            <person name="Stielow B."/>
            <person name="Szollosi G."/>
            <person name="Zifcakova L."/>
            <person name="Stursova M."/>
            <person name="Spatafora J.W."/>
            <person name="Tedersoo L."/>
            <person name="Vaario L.-M."/>
            <person name="Yamada A."/>
            <person name="Yan M."/>
            <person name="Wang P."/>
            <person name="Xu J."/>
            <person name="Bruns T."/>
            <person name="Baldrian P."/>
            <person name="Vilgalys R."/>
            <person name="Henrissat B."/>
            <person name="Grigoriev I.V."/>
            <person name="Hibbett D."/>
            <person name="Nagy L.G."/>
            <person name="Martin F.M."/>
        </authorList>
    </citation>
    <scope>NUCLEOTIDE SEQUENCE</scope>
    <source>
        <strain evidence="2">Prilba</strain>
    </source>
</reference>
<gene>
    <name evidence="2" type="ORF">DFH94DRAFT_399652</name>
</gene>
<dbReference type="OrthoDB" id="3265117at2759"/>
<feature type="compositionally biased region" description="Basic residues" evidence="1">
    <location>
        <begin position="28"/>
        <end position="41"/>
    </location>
</feature>
<sequence length="175" mass="19464">MRSPDPTLPSITFVLSQARPATTARGSSTRRRGKLGVRRSKSPPSFVPGPHPPRYPPQLDSEFLNVRIPFPFHPTRADQENYINQSINRFDARKTVDYRFSDLPPPRAPSRSSFALPRDIFDTDTEIEIVAPSTESEPASTAGSSCSTASSSRSSRTRRQRAWTTAFMQGVTARV</sequence>
<keyword evidence="3" id="KW-1185">Reference proteome</keyword>
<protein>
    <submittedName>
        <fullName evidence="2">Uncharacterized protein</fullName>
    </submittedName>
</protein>
<feature type="compositionally biased region" description="Low complexity" evidence="1">
    <location>
        <begin position="18"/>
        <end position="27"/>
    </location>
</feature>
<feature type="region of interest" description="Disordered" evidence="1">
    <location>
        <begin position="1"/>
        <end position="57"/>
    </location>
</feature>
<evidence type="ECO:0000256" key="1">
    <source>
        <dbReference type="SAM" id="MobiDB-lite"/>
    </source>
</evidence>
<dbReference type="Proteomes" id="UP000759537">
    <property type="component" value="Unassembled WGS sequence"/>
</dbReference>
<reference evidence="2" key="2">
    <citation type="journal article" date="2020" name="Nat. Commun.">
        <title>Large-scale genome sequencing of mycorrhizal fungi provides insights into the early evolution of symbiotic traits.</title>
        <authorList>
            <person name="Miyauchi S."/>
            <person name="Kiss E."/>
            <person name="Kuo A."/>
            <person name="Drula E."/>
            <person name="Kohler A."/>
            <person name="Sanchez-Garcia M."/>
            <person name="Morin E."/>
            <person name="Andreopoulos B."/>
            <person name="Barry K.W."/>
            <person name="Bonito G."/>
            <person name="Buee M."/>
            <person name="Carver A."/>
            <person name="Chen C."/>
            <person name="Cichocki N."/>
            <person name="Clum A."/>
            <person name="Culley D."/>
            <person name="Crous P.W."/>
            <person name="Fauchery L."/>
            <person name="Girlanda M."/>
            <person name="Hayes R.D."/>
            <person name="Keri Z."/>
            <person name="LaButti K."/>
            <person name="Lipzen A."/>
            <person name="Lombard V."/>
            <person name="Magnuson J."/>
            <person name="Maillard F."/>
            <person name="Murat C."/>
            <person name="Nolan M."/>
            <person name="Ohm R.A."/>
            <person name="Pangilinan J."/>
            <person name="Pereira M.F."/>
            <person name="Perotto S."/>
            <person name="Peter M."/>
            <person name="Pfister S."/>
            <person name="Riley R."/>
            <person name="Sitrit Y."/>
            <person name="Stielow J.B."/>
            <person name="Szollosi G."/>
            <person name="Zifcakova L."/>
            <person name="Stursova M."/>
            <person name="Spatafora J.W."/>
            <person name="Tedersoo L."/>
            <person name="Vaario L.M."/>
            <person name="Yamada A."/>
            <person name="Yan M."/>
            <person name="Wang P."/>
            <person name="Xu J."/>
            <person name="Bruns T."/>
            <person name="Baldrian P."/>
            <person name="Vilgalys R."/>
            <person name="Dunand C."/>
            <person name="Henrissat B."/>
            <person name="Grigoriev I.V."/>
            <person name="Hibbett D."/>
            <person name="Nagy L.G."/>
            <person name="Martin F.M."/>
        </authorList>
    </citation>
    <scope>NUCLEOTIDE SEQUENCE</scope>
    <source>
        <strain evidence="2">Prilba</strain>
    </source>
</reference>
<evidence type="ECO:0000313" key="2">
    <source>
        <dbReference type="EMBL" id="KAF8481557.1"/>
    </source>
</evidence>
<dbReference type="AlphaFoldDB" id="A0A9P5MXX9"/>
<evidence type="ECO:0000313" key="3">
    <source>
        <dbReference type="Proteomes" id="UP000759537"/>
    </source>
</evidence>
<feature type="compositionally biased region" description="Pro residues" evidence="1">
    <location>
        <begin position="45"/>
        <end position="56"/>
    </location>
</feature>